<name>A0A0L8N416_STRVG</name>
<keyword evidence="1" id="KW-0472">Membrane</keyword>
<keyword evidence="1" id="KW-0812">Transmembrane</keyword>
<dbReference type="RefSeq" id="WP_053168401.1">
    <property type="nucleotide sequence ID" value="NZ_LGUV01000013.1"/>
</dbReference>
<proteinExistence type="predicted"/>
<evidence type="ECO:0000256" key="1">
    <source>
        <dbReference type="SAM" id="Phobius"/>
    </source>
</evidence>
<accession>A0A0L8N416</accession>
<feature type="transmembrane region" description="Helical" evidence="1">
    <location>
        <begin position="12"/>
        <end position="31"/>
    </location>
</feature>
<evidence type="ECO:0000313" key="3">
    <source>
        <dbReference type="Proteomes" id="UP000037084"/>
    </source>
</evidence>
<dbReference type="EMBL" id="LGUV01000013">
    <property type="protein sequence ID" value="KOG57280.1"/>
    <property type="molecule type" value="Genomic_DNA"/>
</dbReference>
<protein>
    <submittedName>
        <fullName evidence="2">Uncharacterized protein</fullName>
    </submittedName>
</protein>
<reference evidence="3" key="1">
    <citation type="submission" date="2015-07" db="EMBL/GenBank/DDBJ databases">
        <authorList>
            <consortium name="Consortium for Microbial Forensics and Genomics (microFORGE)"/>
            <person name="Knight B.M."/>
            <person name="Roberts D.P."/>
            <person name="Lin D."/>
            <person name="Hari K."/>
            <person name="Fletcher J."/>
            <person name="Melcher U."/>
            <person name="Blagden T."/>
            <person name="Winegar R.A."/>
        </authorList>
    </citation>
    <scope>NUCLEOTIDE SEQUENCE [LARGE SCALE GENOMIC DNA]</scope>
    <source>
        <strain evidence="3">NRRL B-1447</strain>
    </source>
</reference>
<dbReference type="PATRIC" id="fig|1961.12.peg.990"/>
<sequence>MTSRPAARIHLMISFVLVTCGAVAGACLGLLLSGRLMAVILGGAAALGAGLGSFLSRRQVLALFEPDPDPEAAPGDGYAEGLADAALVCIATYQAAVFPLTPDGVSEAEREARRKMAYRISAYEGLPYPVQTSAAAALEAIDHGADPKRAETAMRALCLTVYDNRRGR</sequence>
<feature type="transmembrane region" description="Helical" evidence="1">
    <location>
        <begin position="37"/>
        <end position="55"/>
    </location>
</feature>
<organism evidence="2 3">
    <name type="scientific">Streptomyces virginiae</name>
    <name type="common">Streptomyces cinnamonensis</name>
    <dbReference type="NCBI Taxonomy" id="1961"/>
    <lineage>
        <taxon>Bacteria</taxon>
        <taxon>Bacillati</taxon>
        <taxon>Actinomycetota</taxon>
        <taxon>Actinomycetes</taxon>
        <taxon>Kitasatosporales</taxon>
        <taxon>Streptomycetaceae</taxon>
        <taxon>Streptomyces</taxon>
    </lineage>
</organism>
<dbReference type="PROSITE" id="PS51257">
    <property type="entry name" value="PROKAR_LIPOPROTEIN"/>
    <property type="match status" value="1"/>
</dbReference>
<dbReference type="OrthoDB" id="4335825at2"/>
<dbReference type="AlphaFoldDB" id="A0A0L8N416"/>
<keyword evidence="1" id="KW-1133">Transmembrane helix</keyword>
<dbReference type="Proteomes" id="UP000037084">
    <property type="component" value="Unassembled WGS sequence"/>
</dbReference>
<gene>
    <name evidence="2" type="ORF">ADK75_04640</name>
</gene>
<evidence type="ECO:0000313" key="2">
    <source>
        <dbReference type="EMBL" id="KOG57280.1"/>
    </source>
</evidence>
<comment type="caution">
    <text evidence="2">The sequence shown here is derived from an EMBL/GenBank/DDBJ whole genome shotgun (WGS) entry which is preliminary data.</text>
</comment>